<protein>
    <submittedName>
        <fullName evidence="4">TIGR04423 family type III CRISPR-associated protein</fullName>
    </submittedName>
</protein>
<dbReference type="AlphaFoldDB" id="A0A5L8QJI9"/>
<evidence type="ECO:0000313" key="6">
    <source>
        <dbReference type="Proteomes" id="UP000557842"/>
    </source>
</evidence>
<accession>A0A5L8QJI9</accession>
<sequence>MNEFKTQKDIQNYINSLKNCVGYLQISNEDLKEHKQDRIWKQKSDINVDFSSIKGFIYEAHFFDETLNKSIAIRQINSTWLVDETNLSDKDIQSDDEQIYISDIDDLLVKTVQIWQERSDEFCLNLATLKLQKVVFAGFGHKEKK</sequence>
<dbReference type="GeneID" id="61065492"/>
<comment type="caution">
    <text evidence="4">The sequence shown here is derived from an EMBL/GenBank/DDBJ whole genome shotgun (WGS) entry which is preliminary data.</text>
</comment>
<organism evidence="4">
    <name type="scientific">Campylobacter fetus</name>
    <dbReference type="NCBI Taxonomy" id="196"/>
    <lineage>
        <taxon>Bacteria</taxon>
        <taxon>Pseudomonadati</taxon>
        <taxon>Campylobacterota</taxon>
        <taxon>Epsilonproteobacteria</taxon>
        <taxon>Campylobacterales</taxon>
        <taxon>Campylobacteraceae</taxon>
        <taxon>Campylobacter</taxon>
    </lineage>
</organism>
<dbReference type="EMBL" id="AABQDW010000013">
    <property type="protein sequence ID" value="EAI5408512.1"/>
    <property type="molecule type" value="Genomic_DNA"/>
</dbReference>
<evidence type="ECO:0000313" key="5">
    <source>
        <dbReference type="Proteomes" id="UP000535509"/>
    </source>
</evidence>
<dbReference type="InterPro" id="IPR030955">
    <property type="entry name" value="CHP04423"/>
</dbReference>
<evidence type="ECO:0000313" key="2">
    <source>
        <dbReference type="EMBL" id="EAI8859471.1"/>
    </source>
</evidence>
<proteinExistence type="predicted"/>
<dbReference type="EMBL" id="AACCXM010000008">
    <property type="protein sequence ID" value="EAK0469285.1"/>
    <property type="molecule type" value="Genomic_DNA"/>
</dbReference>
<dbReference type="Proteomes" id="UP000535509">
    <property type="component" value="Unassembled WGS sequence"/>
</dbReference>
<name>A0A5L8QJI9_CAMFE</name>
<keyword evidence="5" id="KW-1185">Reference proteome</keyword>
<reference evidence="4 6" key="1">
    <citation type="submission" date="2018-05" db="EMBL/GenBank/DDBJ databases">
        <authorList>
            <consortium name="PulseNet: The National Subtyping Network for Foodborne Disease Surveillance"/>
            <person name="Tarr C.L."/>
            <person name="Trees E."/>
            <person name="Katz L.S."/>
            <person name="Carleton-Romer H.A."/>
            <person name="Stroika S."/>
            <person name="Kucerova Z."/>
            <person name="Roache K.F."/>
            <person name="Sabol A.L."/>
            <person name="Besser J."/>
            <person name="Gerner-Smidt P."/>
        </authorList>
    </citation>
    <scope>NUCLEOTIDE SEQUENCE</scope>
    <source>
        <strain evidence="3">2014D-0197</strain>
        <strain evidence="1 6">2016D-0221</strain>
        <strain evidence="4">D4313</strain>
        <strain evidence="2 5">PNUSAC001503</strain>
    </source>
</reference>
<dbReference type="EMBL" id="AACCXK010000012">
    <property type="protein sequence ID" value="EAK0453433.1"/>
    <property type="molecule type" value="Genomic_DNA"/>
</dbReference>
<evidence type="ECO:0000313" key="4">
    <source>
        <dbReference type="EMBL" id="EAK0469285.1"/>
    </source>
</evidence>
<gene>
    <name evidence="3" type="ORF">AAH17_07150</name>
    <name evidence="4" type="ORF">AAH24_07915</name>
    <name evidence="1" type="ORF">BVH53_07340</name>
    <name evidence="2" type="ORF">CX802_06480</name>
</gene>
<dbReference type="Proteomes" id="UP000557842">
    <property type="component" value="Unassembled WGS sequence"/>
</dbReference>
<evidence type="ECO:0000313" key="3">
    <source>
        <dbReference type="EMBL" id="EAK0453433.1"/>
    </source>
</evidence>
<evidence type="ECO:0000313" key="1">
    <source>
        <dbReference type="EMBL" id="EAI5408512.1"/>
    </source>
</evidence>
<dbReference type="EMBL" id="AABTCC010000018">
    <property type="protein sequence ID" value="EAI8859471.1"/>
    <property type="molecule type" value="Genomic_DNA"/>
</dbReference>
<dbReference type="NCBIfam" id="TIGR04423">
    <property type="entry name" value="casT3_TIGR04423"/>
    <property type="match status" value="1"/>
</dbReference>
<dbReference type="RefSeq" id="WP_002850752.1">
    <property type="nucleotide sequence ID" value="NZ_AABUZP020000066.1"/>
</dbReference>